<keyword evidence="18" id="KW-1185">Reference proteome</keyword>
<keyword evidence="5 13" id="KW-0863">Zinc-finger</keyword>
<protein>
    <recommendedName>
        <fullName evidence="2">DNA-(apurinic or apyrimidinic site) lyase</fullName>
        <ecNumber evidence="2">4.2.99.18</ecNumber>
    </recommendedName>
</protein>
<dbReference type="InterPro" id="IPR010979">
    <property type="entry name" value="Ribosomal_uS13-like_H2TH"/>
</dbReference>
<keyword evidence="12" id="KW-0326">Glycosidase</keyword>
<dbReference type="Gene3D" id="3.20.190.10">
    <property type="entry name" value="MutM-like, N-terminal"/>
    <property type="match status" value="1"/>
</dbReference>
<dbReference type="SUPFAM" id="SSF81624">
    <property type="entry name" value="N-terminal domain of MutM-like DNA repair proteins"/>
    <property type="match status" value="1"/>
</dbReference>
<evidence type="ECO:0000256" key="6">
    <source>
        <dbReference type="ARBA" id="ARBA00022801"/>
    </source>
</evidence>
<dbReference type="InterPro" id="IPR035937">
    <property type="entry name" value="FPG_N"/>
</dbReference>
<evidence type="ECO:0000313" key="18">
    <source>
        <dbReference type="Proteomes" id="UP000273119"/>
    </source>
</evidence>
<organism evidence="17 18">
    <name type="scientific">Galactobacter caseinivorans</name>
    <dbReference type="NCBI Taxonomy" id="2676123"/>
    <lineage>
        <taxon>Bacteria</taxon>
        <taxon>Bacillati</taxon>
        <taxon>Actinomycetota</taxon>
        <taxon>Actinomycetes</taxon>
        <taxon>Micrococcales</taxon>
        <taxon>Micrococcaceae</taxon>
        <taxon>Galactobacter</taxon>
    </lineage>
</organism>
<dbReference type="InterPro" id="IPR015886">
    <property type="entry name" value="H2TH_FPG"/>
</dbReference>
<dbReference type="EMBL" id="QQXL01000006">
    <property type="protein sequence ID" value="RKW69882.1"/>
    <property type="molecule type" value="Genomic_DNA"/>
</dbReference>
<dbReference type="Proteomes" id="UP000273119">
    <property type="component" value="Unassembled WGS sequence"/>
</dbReference>
<evidence type="ECO:0000256" key="5">
    <source>
        <dbReference type="ARBA" id="ARBA00022771"/>
    </source>
</evidence>
<evidence type="ECO:0000259" key="16">
    <source>
        <dbReference type="PROSITE" id="PS51068"/>
    </source>
</evidence>
<comment type="similarity">
    <text evidence="1">Belongs to the FPG family.</text>
</comment>
<evidence type="ECO:0000256" key="11">
    <source>
        <dbReference type="ARBA" id="ARBA00023268"/>
    </source>
</evidence>
<dbReference type="InterPro" id="IPR012319">
    <property type="entry name" value="FPG_cat"/>
</dbReference>
<sequence>MPEGDSLARVEQRLRPVLAGHPLTRAELRVPALATLDLTGRTIRDVRAYGKHLFMEFDGGDALHSHLLMEGTWRAISRGERWPARAAQVRAVLETADTTVLGIDLGILDALTAAQVAELTDLLGPDPIHAWDPQEALQRLVARPERELGAALLDQRVVAGIGNIFRSEALFMARLNPWVVVGEVPPERLKQVLDVAAGQLRDNATRASRRTAGPTFRDRYWVYGRAGQACPRAHGRVAHGLIADPDLQRGRVGGDARDLSAVARDVYFCARCQGVDPATAAAATAQLGGTTPGAGRSGARTSPRR</sequence>
<comment type="caution">
    <text evidence="17">The sequence shown here is derived from an EMBL/GenBank/DDBJ whole genome shotgun (WGS) entry which is preliminary data.</text>
</comment>
<dbReference type="GO" id="GO:0000703">
    <property type="term" value="F:oxidized pyrimidine nucleobase lesion DNA N-glycosylase activity"/>
    <property type="evidence" value="ECO:0007669"/>
    <property type="project" value="TreeGrafter"/>
</dbReference>
<keyword evidence="4" id="KW-0227">DNA damage</keyword>
<evidence type="ECO:0000256" key="8">
    <source>
        <dbReference type="ARBA" id="ARBA00023125"/>
    </source>
</evidence>
<dbReference type="GO" id="GO:0003684">
    <property type="term" value="F:damaged DNA binding"/>
    <property type="evidence" value="ECO:0007669"/>
    <property type="project" value="InterPro"/>
</dbReference>
<keyword evidence="6" id="KW-0378">Hydrolase</keyword>
<dbReference type="PROSITE" id="PS51066">
    <property type="entry name" value="ZF_FPG_2"/>
    <property type="match status" value="1"/>
</dbReference>
<dbReference type="PROSITE" id="PS51068">
    <property type="entry name" value="FPG_CAT"/>
    <property type="match status" value="1"/>
</dbReference>
<feature type="domain" description="Formamidopyrimidine-DNA glycosylase catalytic" evidence="16">
    <location>
        <begin position="2"/>
        <end position="102"/>
    </location>
</feature>
<keyword evidence="10" id="KW-0456">Lyase</keyword>
<dbReference type="AlphaFoldDB" id="A0A496PHC4"/>
<proteinExistence type="inferred from homology"/>
<dbReference type="PANTHER" id="PTHR42697">
    <property type="entry name" value="ENDONUCLEASE 8"/>
    <property type="match status" value="1"/>
</dbReference>
<accession>A0A496PHC4</accession>
<name>A0A496PHC4_9MICC</name>
<evidence type="ECO:0000256" key="7">
    <source>
        <dbReference type="ARBA" id="ARBA00022833"/>
    </source>
</evidence>
<keyword evidence="11" id="KW-0511">Multifunctional enzyme</keyword>
<evidence type="ECO:0000256" key="1">
    <source>
        <dbReference type="ARBA" id="ARBA00009409"/>
    </source>
</evidence>
<evidence type="ECO:0000256" key="2">
    <source>
        <dbReference type="ARBA" id="ARBA00012720"/>
    </source>
</evidence>
<dbReference type="Pfam" id="PF06831">
    <property type="entry name" value="H2TH"/>
    <property type="match status" value="1"/>
</dbReference>
<dbReference type="RefSeq" id="WP_121485553.1">
    <property type="nucleotide sequence ID" value="NZ_QQXL01000006.1"/>
</dbReference>
<evidence type="ECO:0000256" key="9">
    <source>
        <dbReference type="ARBA" id="ARBA00023204"/>
    </source>
</evidence>
<dbReference type="GO" id="GO:0006284">
    <property type="term" value="P:base-excision repair"/>
    <property type="evidence" value="ECO:0007669"/>
    <property type="project" value="InterPro"/>
</dbReference>
<evidence type="ECO:0000259" key="15">
    <source>
        <dbReference type="PROSITE" id="PS51066"/>
    </source>
</evidence>
<dbReference type="SMART" id="SM01232">
    <property type="entry name" value="H2TH"/>
    <property type="match status" value="1"/>
</dbReference>
<evidence type="ECO:0000256" key="10">
    <source>
        <dbReference type="ARBA" id="ARBA00023239"/>
    </source>
</evidence>
<dbReference type="EC" id="4.2.99.18" evidence="2"/>
<dbReference type="SMART" id="SM00898">
    <property type="entry name" value="Fapy_DNA_glyco"/>
    <property type="match status" value="1"/>
</dbReference>
<dbReference type="InterPro" id="IPR000214">
    <property type="entry name" value="Znf_DNA_glyclase/AP_lyase"/>
</dbReference>
<dbReference type="SUPFAM" id="SSF46946">
    <property type="entry name" value="S13-like H2TH domain"/>
    <property type="match status" value="1"/>
</dbReference>
<reference evidence="17 18" key="1">
    <citation type="submission" date="2018-07" db="EMBL/GenBank/DDBJ databases">
        <title>Arthrobacter sp. nov., isolated from raw cow's milk with high bacterial count.</title>
        <authorList>
            <person name="Hahne J."/>
            <person name="Isele D."/>
            <person name="Lipski A."/>
        </authorList>
    </citation>
    <scope>NUCLEOTIDE SEQUENCE [LARGE SCALE GENOMIC DNA]</scope>
    <source>
        <strain evidence="17 18">JZ R-183</strain>
    </source>
</reference>
<evidence type="ECO:0000256" key="12">
    <source>
        <dbReference type="ARBA" id="ARBA00023295"/>
    </source>
</evidence>
<feature type="domain" description="FPG-type" evidence="15">
    <location>
        <begin position="221"/>
        <end position="274"/>
    </location>
</feature>
<evidence type="ECO:0000256" key="3">
    <source>
        <dbReference type="ARBA" id="ARBA00022723"/>
    </source>
</evidence>
<dbReference type="CDD" id="cd08971">
    <property type="entry name" value="AcNei2_N"/>
    <property type="match status" value="1"/>
</dbReference>
<feature type="region of interest" description="Disordered" evidence="14">
    <location>
        <begin position="286"/>
        <end position="305"/>
    </location>
</feature>
<evidence type="ECO:0000256" key="13">
    <source>
        <dbReference type="PROSITE-ProRule" id="PRU00391"/>
    </source>
</evidence>
<evidence type="ECO:0000313" key="17">
    <source>
        <dbReference type="EMBL" id="RKW69882.1"/>
    </source>
</evidence>
<dbReference type="GO" id="GO:0140078">
    <property type="term" value="F:class I DNA-(apurinic or apyrimidinic site) endonuclease activity"/>
    <property type="evidence" value="ECO:0007669"/>
    <property type="project" value="UniProtKB-EC"/>
</dbReference>
<evidence type="ECO:0000256" key="4">
    <source>
        <dbReference type="ARBA" id="ARBA00022763"/>
    </source>
</evidence>
<dbReference type="GO" id="GO:0008270">
    <property type="term" value="F:zinc ion binding"/>
    <property type="evidence" value="ECO:0007669"/>
    <property type="project" value="UniProtKB-KW"/>
</dbReference>
<keyword evidence="7" id="KW-0862">Zinc</keyword>
<dbReference type="InterPro" id="IPR044090">
    <property type="entry name" value="Nei2_N"/>
</dbReference>
<dbReference type="PANTHER" id="PTHR42697:SF1">
    <property type="entry name" value="ENDONUCLEASE 8"/>
    <property type="match status" value="1"/>
</dbReference>
<dbReference type="Gene3D" id="1.10.8.50">
    <property type="match status" value="1"/>
</dbReference>
<gene>
    <name evidence="17" type="ORF">DWQ67_10420</name>
</gene>
<evidence type="ECO:0000256" key="14">
    <source>
        <dbReference type="SAM" id="MobiDB-lite"/>
    </source>
</evidence>
<dbReference type="Pfam" id="PF01149">
    <property type="entry name" value="Fapy_DNA_glyco"/>
    <property type="match status" value="1"/>
</dbReference>
<keyword evidence="8" id="KW-0238">DNA-binding</keyword>
<keyword evidence="3" id="KW-0479">Metal-binding</keyword>
<keyword evidence="9" id="KW-0234">DNA repair</keyword>